<dbReference type="OrthoDB" id="302160at2759"/>
<keyword evidence="3" id="KW-1185">Reference proteome</keyword>
<evidence type="ECO:0000313" key="2">
    <source>
        <dbReference type="EMBL" id="CAD8126213.1"/>
    </source>
</evidence>
<proteinExistence type="predicted"/>
<dbReference type="Proteomes" id="UP000692954">
    <property type="component" value="Unassembled WGS sequence"/>
</dbReference>
<protein>
    <submittedName>
        <fullName evidence="2">Uncharacterized protein</fullName>
    </submittedName>
</protein>
<evidence type="ECO:0000256" key="1">
    <source>
        <dbReference type="SAM" id="SignalP"/>
    </source>
</evidence>
<evidence type="ECO:0000313" key="3">
    <source>
        <dbReference type="Proteomes" id="UP000692954"/>
    </source>
</evidence>
<dbReference type="EMBL" id="CAJJDN010000165">
    <property type="protein sequence ID" value="CAD8126213.1"/>
    <property type="molecule type" value="Genomic_DNA"/>
</dbReference>
<accession>A0A8S1RG05</accession>
<reference evidence="2" key="1">
    <citation type="submission" date="2021-01" db="EMBL/GenBank/DDBJ databases">
        <authorList>
            <consortium name="Genoscope - CEA"/>
            <person name="William W."/>
        </authorList>
    </citation>
    <scope>NUCLEOTIDE SEQUENCE</scope>
</reference>
<comment type="caution">
    <text evidence="2">The sequence shown here is derived from an EMBL/GenBank/DDBJ whole genome shotgun (WGS) entry which is preliminary data.</text>
</comment>
<feature type="chain" id="PRO_5035849925" evidence="1">
    <location>
        <begin position="17"/>
        <end position="389"/>
    </location>
</feature>
<keyword evidence="1" id="KW-0732">Signal</keyword>
<sequence>MQKIIIFTIIITIGYTQRLSYNDQNCDKYLKKFGTANNIDGSGATKLAFTGDISFVNGADVKVNLRYSDVDLFNDPTYFGLVKEDGKPEATTCLDLKLWKFTSNTYSDPVQVTDLPITSTNNFQKQWRYYSFTIPGGQLSTRLVETSNTNQFIYKGYFAVSYYPAGTDQVQYTFFFEFAVTIEKGTGAAIETAFKPLTQTSTAGCTPGGVCTAKADTTLKWCTDLTCAAFETPDLHLNDQFVLLQTVTTTGMNGYYLTGTEVWYTGNGLNKKATPISINNTVKGQVIIQLRAEIAWRAVTIRVTSVLSTNSSGSRRLLIQTTYDSVSGQTDQIECIKAEGKQICATCEEECKINGYANETCDECSKEESPSSSSSNIIIFAFMVIFMLL</sequence>
<dbReference type="AlphaFoldDB" id="A0A8S1RG05"/>
<organism evidence="2 3">
    <name type="scientific">Paramecium sonneborni</name>
    <dbReference type="NCBI Taxonomy" id="65129"/>
    <lineage>
        <taxon>Eukaryota</taxon>
        <taxon>Sar</taxon>
        <taxon>Alveolata</taxon>
        <taxon>Ciliophora</taxon>
        <taxon>Intramacronucleata</taxon>
        <taxon>Oligohymenophorea</taxon>
        <taxon>Peniculida</taxon>
        <taxon>Parameciidae</taxon>
        <taxon>Paramecium</taxon>
    </lineage>
</organism>
<name>A0A8S1RG05_9CILI</name>
<feature type="signal peptide" evidence="1">
    <location>
        <begin position="1"/>
        <end position="16"/>
    </location>
</feature>
<gene>
    <name evidence="2" type="ORF">PSON_ATCC_30995.1.T1650106</name>
</gene>